<keyword evidence="5" id="KW-1185">Reference proteome</keyword>
<dbReference type="SUPFAM" id="SSF53300">
    <property type="entry name" value="vWA-like"/>
    <property type="match status" value="1"/>
</dbReference>
<feature type="coiled-coil region" evidence="1">
    <location>
        <begin position="676"/>
        <end position="703"/>
    </location>
</feature>
<dbReference type="Pfam" id="PF13768">
    <property type="entry name" value="VWA_3"/>
    <property type="match status" value="1"/>
</dbReference>
<dbReference type="EMBL" id="JBJQND010000003">
    <property type="protein sequence ID" value="KAL3883067.1"/>
    <property type="molecule type" value="Genomic_DNA"/>
</dbReference>
<keyword evidence="1" id="KW-0175">Coiled coil</keyword>
<name>A0ABD3X9Y4_SINWO</name>
<sequence length="1121" mass="131925">MASPLVEPQGIPTIFGEVLEQNVSFCVDTSGSMYKGIDVVKEHLIETLLKLAKKSKPTMFNIIEFNSTVTQWADKMVTCTPQTVNVAVEWINKLSAKTGTNTKDALITALSDPLCQAVYLVTDGLPDQHPVDILDSYAQIGRYRPVHCIYLSTEDSTDSAAIEFLEDLSIESYGSFHIVTLTVHGCVERITPLFRADHAHERIIRTVNGTIRPQTQDCSVTTTLQVDPEESIELAPRVFSLGGYPYPDYLYPPYYTPNWRHWLGPYRYYYPYGWSRYRTAKSWLKSQETMLENVKTAEISPAAGSLLINKKVFARRIEDGYFYLGTVKSQILHDKFLVCFGPCKHGRYTDNTYQDTFVFDIIDFDDAKRHAIQTSDMVLAPWEPEGERYCPGVVLEGHERRMDEGPDDRQLVVKFANGKTERVPADMAVWIPTQVYERLALELQMPKAAREALMEQENYPMKTLEGYMTSGPHADPEEYKEPDPICLNGDQLLLASQPWRYPYFPGPPLLFRKKENTTSRKENFSENGSDRVVPGTSMTEKQIKEKVMSQLMEHKLVLDHTEMEKGTSAKLQTDLSEQERKFLHEKLLELEDEKQEREKILNLQREIACLKEMHRLEDLEFKKEAEKQRESKEIQYDKERLLAKRDKQEENTLKKSVSFSDERDDDTERRKPRKNLELLELEKDILYERQKQLEAEKEERERLLEIDSKIAHLKGILRSERPREHTEEYREKIFTKRSQQEGDTLRRSVSFQDYADEMQEEEKMDFSEKESGLGTMETPTEQELQDRGVNTDSSLLFHQYRQPEGRPPWRKYWGKDPYRAVGAKMSAGSDPFRETALQAPLEARNQSHPYIVEWTSPVYKYVDPYAKHDYSNSVELLLKPKPPEKQSVAVETRPTLRPTQVTDEEKQAARREYRRKKINERQTKWDERIKHEDHVKDLMQDHHRERVMAQIQREQDRQSQEQMMVKQAREAKKKISKEIRERIEKNQKWEADREQMRIEAMSKRREKREALEAQREKERAALEEKRKQYKMHHSQARWNAVHNRLDEEEADQKAKNQQYQNAKVMRIEHFHKLEEEGQRKKDLRDQCRLHHSLQQLIFEHKRWNPSLLWKITFQDMTKFIV</sequence>
<proteinExistence type="predicted"/>
<dbReference type="PANTHER" id="PTHR14343:SF5">
    <property type="entry name" value="DUF4537 DOMAIN-CONTAINING PROTEIN"/>
    <property type="match status" value="1"/>
</dbReference>
<comment type="caution">
    <text evidence="4">The sequence shown here is derived from an EMBL/GenBank/DDBJ whole genome shotgun (WGS) entry which is preliminary data.</text>
</comment>
<evidence type="ECO:0000256" key="2">
    <source>
        <dbReference type="SAM" id="MobiDB-lite"/>
    </source>
</evidence>
<dbReference type="InterPro" id="IPR002035">
    <property type="entry name" value="VWF_A"/>
</dbReference>
<feature type="coiled-coil region" evidence="1">
    <location>
        <begin position="573"/>
        <end position="651"/>
    </location>
</feature>
<dbReference type="PANTHER" id="PTHR14343">
    <property type="entry name" value="VWFA DOMAIN-CONTAINING PROTEIN"/>
    <property type="match status" value="1"/>
</dbReference>
<dbReference type="Proteomes" id="UP001634394">
    <property type="component" value="Unassembled WGS sequence"/>
</dbReference>
<evidence type="ECO:0000259" key="3">
    <source>
        <dbReference type="PROSITE" id="PS50234"/>
    </source>
</evidence>
<gene>
    <name evidence="4" type="ORF">ACJMK2_029360</name>
</gene>
<organism evidence="4 5">
    <name type="scientific">Sinanodonta woodiana</name>
    <name type="common">Chinese pond mussel</name>
    <name type="synonym">Anodonta woodiana</name>
    <dbReference type="NCBI Taxonomy" id="1069815"/>
    <lineage>
        <taxon>Eukaryota</taxon>
        <taxon>Metazoa</taxon>
        <taxon>Spiralia</taxon>
        <taxon>Lophotrochozoa</taxon>
        <taxon>Mollusca</taxon>
        <taxon>Bivalvia</taxon>
        <taxon>Autobranchia</taxon>
        <taxon>Heteroconchia</taxon>
        <taxon>Palaeoheterodonta</taxon>
        <taxon>Unionida</taxon>
        <taxon>Unionoidea</taxon>
        <taxon>Unionidae</taxon>
        <taxon>Unioninae</taxon>
        <taxon>Sinanodonta</taxon>
    </lineage>
</organism>
<dbReference type="AlphaFoldDB" id="A0ABD3X9Y4"/>
<dbReference type="InterPro" id="IPR036465">
    <property type="entry name" value="vWFA_dom_sf"/>
</dbReference>
<feature type="domain" description="VWFA" evidence="3">
    <location>
        <begin position="22"/>
        <end position="211"/>
    </location>
</feature>
<reference evidence="4 5" key="1">
    <citation type="submission" date="2024-11" db="EMBL/GenBank/DDBJ databases">
        <title>Chromosome-level genome assembly of the freshwater bivalve Anodonta woodiana.</title>
        <authorList>
            <person name="Chen X."/>
        </authorList>
    </citation>
    <scope>NUCLEOTIDE SEQUENCE [LARGE SCALE GENOMIC DNA]</scope>
    <source>
        <strain evidence="4">MN2024</strain>
        <tissue evidence="4">Gills</tissue>
    </source>
</reference>
<feature type="region of interest" description="Disordered" evidence="2">
    <location>
        <begin position="652"/>
        <end position="671"/>
    </location>
</feature>
<accession>A0ABD3X9Y4</accession>
<dbReference type="Gene3D" id="3.40.50.410">
    <property type="entry name" value="von Willebrand factor, type A domain"/>
    <property type="match status" value="1"/>
</dbReference>
<evidence type="ECO:0000313" key="5">
    <source>
        <dbReference type="Proteomes" id="UP001634394"/>
    </source>
</evidence>
<dbReference type="InterPro" id="IPR032770">
    <property type="entry name" value="DUF4537"/>
</dbReference>
<evidence type="ECO:0000313" key="4">
    <source>
        <dbReference type="EMBL" id="KAL3883067.1"/>
    </source>
</evidence>
<evidence type="ECO:0000256" key="1">
    <source>
        <dbReference type="SAM" id="Coils"/>
    </source>
</evidence>
<dbReference type="PROSITE" id="PS50234">
    <property type="entry name" value="VWFA"/>
    <property type="match status" value="1"/>
</dbReference>
<protein>
    <recommendedName>
        <fullName evidence="3">VWFA domain-containing protein</fullName>
    </recommendedName>
</protein>
<dbReference type="Pfam" id="PF15057">
    <property type="entry name" value="DUF4537"/>
    <property type="match status" value="1"/>
</dbReference>
<feature type="coiled-coil region" evidence="1">
    <location>
        <begin position="965"/>
        <end position="1065"/>
    </location>
</feature>